<feature type="transmembrane region" description="Helical" evidence="6">
    <location>
        <begin position="255"/>
        <end position="279"/>
    </location>
</feature>
<dbReference type="Pfam" id="PF02687">
    <property type="entry name" value="FtsX"/>
    <property type="match status" value="1"/>
</dbReference>
<dbReference type="PROSITE" id="PS51257">
    <property type="entry name" value="PROKAR_LIPOPROTEIN"/>
    <property type="match status" value="1"/>
</dbReference>
<feature type="transmembrane region" description="Helical" evidence="6">
    <location>
        <begin position="306"/>
        <end position="329"/>
    </location>
</feature>
<keyword evidence="3 6" id="KW-0812">Transmembrane</keyword>
<evidence type="ECO:0000256" key="2">
    <source>
        <dbReference type="ARBA" id="ARBA00022475"/>
    </source>
</evidence>
<dbReference type="eggNOG" id="COG0577">
    <property type="taxonomic scope" value="Bacteria"/>
</dbReference>
<keyword evidence="2" id="KW-1003">Cell membrane</keyword>
<dbReference type="EMBL" id="CP001643">
    <property type="protein sequence ID" value="ACU85392.1"/>
    <property type="molecule type" value="Genomic_DNA"/>
</dbReference>
<dbReference type="InterPro" id="IPR003838">
    <property type="entry name" value="ABC3_permease_C"/>
</dbReference>
<sequence length="803" mass="84320">MLLRMAIATLRGERAVAATLVGLLLLSALLACAGTALLARLAGAGETVLDRADAPHLVQMHSGEVDADEVAEFARDRPEVTAHQVQPLLGLEGAQLFLDGESQAASVQQNLLVVPDDRRDLLLDEQDRPITDVHPGTIWLPLFHQLESGISTGDTVTITGPDGFRRELEVAGFLRDSTMNTAIAGSKRLAVSEEDLADIAAHTGTWEHLLSFWVHDPAADLTTLRTAYQESALPSAGPMVDRSAFRLFTVLAEGLVATIVLLGAVLVLVVGLLCLRLGLRTSLERGRREISVMGAIGISARDIRTVYLLVHGGLASLAALGGLCGGLLLEPVLSAGFTRYVGPTGGAEVVLAPAGVALLLVLGVVLAVHLQLRALRRLSPLEALRGTVPRERRRGAAALSSRASRTSGIPAPSLHRLPLPVGPALGVLSLLRRGGSTGLLVAVFSVCAVLVMLPTSVATTLASEQFSSQLGIGDADLRADLPHTGEDSAERFQQMQQAFAEDPRLQEHTAMVTTRHSVRGEEGSTIGLPVTSGDHEALPVAYADGRAPRGETEIALSLLALAETGTAVGETLPIQISGQWRELRIVGSYQDITYGGITAKGMLPAEGEQVLWYSLGGSLAPGAAGDARDVAADLTAQLPGLRVFAAEDHQDQLLGPLSERVSATAAMTSGAALLLAALLTVMIMRLWIAAEATPIAVQRALGTALATLRAPYLTRMLVTLAAGLLLGTGATRSLGQGLFNLLLEGLFAGPEHLFQGTSRVEMVVDPLLTGLAQPLLLAGTVLAAALFTCRRLRTLEVRTLLAD</sequence>
<gene>
    <name evidence="8" type="ordered locus">Bfae_15640</name>
</gene>
<feature type="domain" description="ABC3 transporter permease C-terminal" evidence="7">
    <location>
        <begin position="264"/>
        <end position="368"/>
    </location>
</feature>
<dbReference type="PANTHER" id="PTHR30287:SF2">
    <property type="entry name" value="BLL1001 PROTEIN"/>
    <property type="match status" value="1"/>
</dbReference>
<feature type="transmembrane region" description="Helical" evidence="6">
    <location>
        <begin position="771"/>
        <end position="789"/>
    </location>
</feature>
<dbReference type="KEGG" id="bfa:Bfae_15640"/>
<dbReference type="STRING" id="446465.Bfae_15640"/>
<evidence type="ECO:0000256" key="1">
    <source>
        <dbReference type="ARBA" id="ARBA00004651"/>
    </source>
</evidence>
<dbReference type="OrthoDB" id="9766372at2"/>
<reference evidence="8 9" key="1">
    <citation type="journal article" date="2009" name="Stand. Genomic Sci.">
        <title>Complete genome sequence of Brachybacterium faecium type strain (Schefferle 6-10).</title>
        <authorList>
            <person name="Lapidus A."/>
            <person name="Pukall R."/>
            <person name="Labuttii K."/>
            <person name="Copeland A."/>
            <person name="Del Rio T.G."/>
            <person name="Nolan M."/>
            <person name="Chen F."/>
            <person name="Lucas S."/>
            <person name="Tice H."/>
            <person name="Cheng J.F."/>
            <person name="Bruce D."/>
            <person name="Goodwin L."/>
            <person name="Pitluck S."/>
            <person name="Rohde M."/>
            <person name="Goker M."/>
            <person name="Pati A."/>
            <person name="Ivanova N."/>
            <person name="Mavrommatis K."/>
            <person name="Chen A."/>
            <person name="Palaniappan K."/>
            <person name="D'haeseleer P."/>
            <person name="Chain P."/>
            <person name="Bristow J."/>
            <person name="Eisen J.A."/>
            <person name="Markowitz V."/>
            <person name="Hugenholtz P."/>
            <person name="Kyrpides N.C."/>
            <person name="Klenk H.P."/>
        </authorList>
    </citation>
    <scope>NUCLEOTIDE SEQUENCE [LARGE SCALE GENOMIC DNA]</scope>
    <source>
        <strain evidence="9">ATCC 43885 / DSM 4810 / JCM 11609 / LMG 19847 / NBRC 14762 / NCIMB 9860 / 6-10</strain>
    </source>
</reference>
<dbReference type="PATRIC" id="fig|446465.5.peg.1557"/>
<keyword evidence="4 6" id="KW-1133">Transmembrane helix</keyword>
<evidence type="ECO:0000256" key="6">
    <source>
        <dbReference type="SAM" id="Phobius"/>
    </source>
</evidence>
<dbReference type="HOGENOM" id="CLU_011038_0_0_11"/>
<comment type="subcellular location">
    <subcellularLocation>
        <location evidence="1">Cell membrane</location>
        <topology evidence="1">Multi-pass membrane protein</topology>
    </subcellularLocation>
</comment>
<feature type="transmembrane region" description="Helical" evidence="6">
    <location>
        <begin position="349"/>
        <end position="370"/>
    </location>
</feature>
<feature type="transmembrane region" description="Helical" evidence="6">
    <location>
        <begin position="439"/>
        <end position="462"/>
    </location>
</feature>
<feature type="transmembrane region" description="Helical" evidence="6">
    <location>
        <begin position="666"/>
        <end position="688"/>
    </location>
</feature>
<dbReference type="AlphaFoldDB" id="C7MCT5"/>
<keyword evidence="5 6" id="KW-0472">Membrane</keyword>
<dbReference type="GO" id="GO:0005886">
    <property type="term" value="C:plasma membrane"/>
    <property type="evidence" value="ECO:0007669"/>
    <property type="project" value="UniProtKB-SubCell"/>
</dbReference>
<name>C7MCT5_BRAFD</name>
<keyword evidence="9" id="KW-1185">Reference proteome</keyword>
<evidence type="ECO:0000313" key="8">
    <source>
        <dbReference type="EMBL" id="ACU85392.1"/>
    </source>
</evidence>
<organism evidence="8 9">
    <name type="scientific">Brachybacterium faecium (strain ATCC 43885 / DSM 4810 / JCM 11609 / LMG 19847 / NBRC 14762 / NCIMB 9860 / 6-10)</name>
    <dbReference type="NCBI Taxonomy" id="446465"/>
    <lineage>
        <taxon>Bacteria</taxon>
        <taxon>Bacillati</taxon>
        <taxon>Actinomycetota</taxon>
        <taxon>Actinomycetes</taxon>
        <taxon>Micrococcales</taxon>
        <taxon>Dermabacteraceae</taxon>
        <taxon>Brachybacterium</taxon>
    </lineage>
</organism>
<evidence type="ECO:0000259" key="7">
    <source>
        <dbReference type="Pfam" id="PF02687"/>
    </source>
</evidence>
<protein>
    <submittedName>
        <fullName evidence="8">ABC-type antimicrobial peptide transport system, permease component</fullName>
    </submittedName>
</protein>
<evidence type="ECO:0000256" key="3">
    <source>
        <dbReference type="ARBA" id="ARBA00022692"/>
    </source>
</evidence>
<proteinExistence type="predicted"/>
<evidence type="ECO:0000313" key="9">
    <source>
        <dbReference type="Proteomes" id="UP000001919"/>
    </source>
</evidence>
<dbReference type="InterPro" id="IPR038766">
    <property type="entry name" value="Membrane_comp_ABC_pdt"/>
</dbReference>
<accession>C7MCT5</accession>
<evidence type="ECO:0000256" key="4">
    <source>
        <dbReference type="ARBA" id="ARBA00022989"/>
    </source>
</evidence>
<dbReference type="Proteomes" id="UP000001919">
    <property type="component" value="Chromosome"/>
</dbReference>
<evidence type="ECO:0000256" key="5">
    <source>
        <dbReference type="ARBA" id="ARBA00023136"/>
    </source>
</evidence>
<dbReference type="PANTHER" id="PTHR30287">
    <property type="entry name" value="MEMBRANE COMPONENT OF PREDICTED ABC SUPERFAMILY METABOLITE UPTAKE TRANSPORTER"/>
    <property type="match status" value="1"/>
</dbReference>